<comment type="caution">
    <text evidence="2">The sequence shown here is derived from an EMBL/GenBank/DDBJ whole genome shotgun (WGS) entry which is preliminary data.</text>
</comment>
<gene>
    <name evidence="2" type="ORF">KC19_3G220500</name>
</gene>
<dbReference type="Proteomes" id="UP000822688">
    <property type="component" value="Chromosome 3"/>
</dbReference>
<keyword evidence="3" id="KW-1185">Reference proteome</keyword>
<proteinExistence type="predicted"/>
<accession>A0A8T0ILE4</accession>
<organism evidence="2 3">
    <name type="scientific">Ceratodon purpureus</name>
    <name type="common">Fire moss</name>
    <name type="synonym">Dicranum purpureum</name>
    <dbReference type="NCBI Taxonomy" id="3225"/>
    <lineage>
        <taxon>Eukaryota</taxon>
        <taxon>Viridiplantae</taxon>
        <taxon>Streptophyta</taxon>
        <taxon>Embryophyta</taxon>
        <taxon>Bryophyta</taxon>
        <taxon>Bryophytina</taxon>
        <taxon>Bryopsida</taxon>
        <taxon>Dicranidae</taxon>
        <taxon>Pseudoditrichales</taxon>
        <taxon>Ditrichaceae</taxon>
        <taxon>Ceratodon</taxon>
    </lineage>
</organism>
<feature type="chain" id="PRO_5035817539" evidence="1">
    <location>
        <begin position="29"/>
        <end position="109"/>
    </location>
</feature>
<protein>
    <submittedName>
        <fullName evidence="2">Uncharacterized protein</fullName>
    </submittedName>
</protein>
<evidence type="ECO:0000256" key="1">
    <source>
        <dbReference type="SAM" id="SignalP"/>
    </source>
</evidence>
<evidence type="ECO:0000313" key="3">
    <source>
        <dbReference type="Proteomes" id="UP000822688"/>
    </source>
</evidence>
<reference evidence="2" key="1">
    <citation type="submission" date="2020-06" db="EMBL/GenBank/DDBJ databases">
        <title>WGS assembly of Ceratodon purpureus strain R40.</title>
        <authorList>
            <person name="Carey S.B."/>
            <person name="Jenkins J."/>
            <person name="Shu S."/>
            <person name="Lovell J.T."/>
            <person name="Sreedasyam A."/>
            <person name="Maumus F."/>
            <person name="Tiley G.P."/>
            <person name="Fernandez-Pozo N."/>
            <person name="Barry K."/>
            <person name="Chen C."/>
            <person name="Wang M."/>
            <person name="Lipzen A."/>
            <person name="Daum C."/>
            <person name="Saski C.A."/>
            <person name="Payton A.C."/>
            <person name="Mcbreen J.C."/>
            <person name="Conrad R.E."/>
            <person name="Kollar L.M."/>
            <person name="Olsson S."/>
            <person name="Huttunen S."/>
            <person name="Landis J.B."/>
            <person name="Wickett N.J."/>
            <person name="Johnson M.G."/>
            <person name="Rensing S.A."/>
            <person name="Grimwood J."/>
            <person name="Schmutz J."/>
            <person name="Mcdaniel S.F."/>
        </authorList>
    </citation>
    <scope>NUCLEOTIDE SEQUENCE</scope>
    <source>
        <strain evidence="2">R40</strain>
    </source>
</reference>
<dbReference type="AlphaFoldDB" id="A0A8T0ILE4"/>
<evidence type="ECO:0000313" key="2">
    <source>
        <dbReference type="EMBL" id="KAG0584590.1"/>
    </source>
</evidence>
<sequence>MACGCTYITKQSTLMSVILCVLNTCSNSTSTPSCHPSHPSLFSLSLSLLTMLSNKERDIGIKTLSLFPQQHTCTNTLHQINQPAYSSSDSSMERLAFTFQSLHRPSKTK</sequence>
<dbReference type="EMBL" id="CM026423">
    <property type="protein sequence ID" value="KAG0584590.1"/>
    <property type="molecule type" value="Genomic_DNA"/>
</dbReference>
<feature type="signal peptide" evidence="1">
    <location>
        <begin position="1"/>
        <end position="28"/>
    </location>
</feature>
<keyword evidence="1" id="KW-0732">Signal</keyword>
<name>A0A8T0ILE4_CERPU</name>